<gene>
    <name evidence="7" type="ORF">COT51_03315</name>
</gene>
<feature type="transmembrane region" description="Helical" evidence="5">
    <location>
        <begin position="160"/>
        <end position="178"/>
    </location>
</feature>
<evidence type="ECO:0000256" key="1">
    <source>
        <dbReference type="ARBA" id="ARBA00004141"/>
    </source>
</evidence>
<dbReference type="Proteomes" id="UP000231098">
    <property type="component" value="Unassembled WGS sequence"/>
</dbReference>
<evidence type="ECO:0000256" key="3">
    <source>
        <dbReference type="ARBA" id="ARBA00022989"/>
    </source>
</evidence>
<name>A0A2H0X910_UNCKA</name>
<dbReference type="Pfam" id="PF04932">
    <property type="entry name" value="Wzy_C"/>
    <property type="match status" value="1"/>
</dbReference>
<sequence length="449" mass="52118">MVKKWVLTLAPLLFFGVNENRAWLLVNFVIMCLLMWSGVEWKKTLFYMFLLNLPFESGLRGWQFQVVAGYSFFFGLTVKYVWWFLILITYFKPIFIKRKIGKMDYLGVIFLVWILLGTWVRGTFLTIEWLGLIKVAYIVGIYFIGSFFWRDSEVRLDFKYILIGWLLFFGLVGVGQWLKGGTLGLFLEETNFAAPFGFWTNESHFLTRISGTMGHPTFFSSWLSMILVLGIGVFWKTLGKKRLLLLGIFLSTLALVATYGRSGWVAMVVGVVGMRWIWGGKINKNNLRGNKYLWWVFLLVILCGGGYFVARLASFSQFFEFGGSGVGRIELVVEWWNMMKDNWWWGVGLNRFTEIMYQQKITDAYKYFLYPVHNTWLMVAVETGVVGVLTLVLWVAASIKRIPKKIGAGMWWMVVIVFVINSQFHALFYQDPTIDLLMLSLGYLRARQS</sequence>
<evidence type="ECO:0000256" key="2">
    <source>
        <dbReference type="ARBA" id="ARBA00022692"/>
    </source>
</evidence>
<dbReference type="GO" id="GO:0016020">
    <property type="term" value="C:membrane"/>
    <property type="evidence" value="ECO:0007669"/>
    <property type="project" value="UniProtKB-SubCell"/>
</dbReference>
<comment type="caution">
    <text evidence="7">The sequence shown here is derived from an EMBL/GenBank/DDBJ whole genome shotgun (WGS) entry which is preliminary data.</text>
</comment>
<evidence type="ECO:0000256" key="5">
    <source>
        <dbReference type="SAM" id="Phobius"/>
    </source>
</evidence>
<keyword evidence="2 5" id="KW-0812">Transmembrane</keyword>
<feature type="transmembrane region" description="Helical" evidence="5">
    <location>
        <begin position="103"/>
        <end position="120"/>
    </location>
</feature>
<feature type="transmembrane region" description="Helical" evidence="5">
    <location>
        <begin position="218"/>
        <end position="235"/>
    </location>
</feature>
<organism evidence="7 8">
    <name type="scientific">candidate division WWE3 bacterium CG08_land_8_20_14_0_20_41_15</name>
    <dbReference type="NCBI Taxonomy" id="1975086"/>
    <lineage>
        <taxon>Bacteria</taxon>
        <taxon>Katanobacteria</taxon>
    </lineage>
</organism>
<feature type="transmembrane region" description="Helical" evidence="5">
    <location>
        <begin position="409"/>
        <end position="429"/>
    </location>
</feature>
<feature type="transmembrane region" description="Helical" evidence="5">
    <location>
        <begin position="376"/>
        <end position="397"/>
    </location>
</feature>
<evidence type="ECO:0000259" key="6">
    <source>
        <dbReference type="Pfam" id="PF04932"/>
    </source>
</evidence>
<feature type="transmembrane region" description="Helical" evidence="5">
    <location>
        <begin position="20"/>
        <end position="38"/>
    </location>
</feature>
<proteinExistence type="predicted"/>
<dbReference type="InterPro" id="IPR051533">
    <property type="entry name" value="WaaL-like"/>
</dbReference>
<feature type="domain" description="O-antigen ligase-related" evidence="6">
    <location>
        <begin position="247"/>
        <end position="391"/>
    </location>
</feature>
<keyword evidence="3 5" id="KW-1133">Transmembrane helix</keyword>
<feature type="transmembrane region" description="Helical" evidence="5">
    <location>
        <begin position="68"/>
        <end position="91"/>
    </location>
</feature>
<feature type="transmembrane region" description="Helical" evidence="5">
    <location>
        <begin position="126"/>
        <end position="148"/>
    </location>
</feature>
<keyword evidence="4 5" id="KW-0472">Membrane</keyword>
<dbReference type="PANTHER" id="PTHR37422">
    <property type="entry name" value="TEICHURONIC ACID BIOSYNTHESIS PROTEIN TUAE"/>
    <property type="match status" value="1"/>
</dbReference>
<dbReference type="InterPro" id="IPR007016">
    <property type="entry name" value="O-antigen_ligase-rel_domated"/>
</dbReference>
<evidence type="ECO:0000256" key="4">
    <source>
        <dbReference type="ARBA" id="ARBA00023136"/>
    </source>
</evidence>
<feature type="transmembrane region" description="Helical" evidence="5">
    <location>
        <begin position="242"/>
        <end position="258"/>
    </location>
</feature>
<accession>A0A2H0X910</accession>
<evidence type="ECO:0000313" key="8">
    <source>
        <dbReference type="Proteomes" id="UP000231098"/>
    </source>
</evidence>
<dbReference type="PANTHER" id="PTHR37422:SF13">
    <property type="entry name" value="LIPOPOLYSACCHARIDE BIOSYNTHESIS PROTEIN PA4999-RELATED"/>
    <property type="match status" value="1"/>
</dbReference>
<protein>
    <recommendedName>
        <fullName evidence="6">O-antigen ligase-related domain-containing protein</fullName>
    </recommendedName>
</protein>
<evidence type="ECO:0000313" key="7">
    <source>
        <dbReference type="EMBL" id="PIS21331.1"/>
    </source>
</evidence>
<feature type="transmembrane region" description="Helical" evidence="5">
    <location>
        <begin position="292"/>
        <end position="310"/>
    </location>
</feature>
<reference evidence="8" key="1">
    <citation type="submission" date="2017-09" db="EMBL/GenBank/DDBJ databases">
        <title>Depth-based differentiation of microbial function through sediment-hosted aquifers and enrichment of novel symbionts in the deep terrestrial subsurface.</title>
        <authorList>
            <person name="Probst A.J."/>
            <person name="Ladd B."/>
            <person name="Jarett J.K."/>
            <person name="Geller-Mcgrath D.E."/>
            <person name="Sieber C.M.K."/>
            <person name="Emerson J.B."/>
            <person name="Anantharaman K."/>
            <person name="Thomas B.C."/>
            <person name="Malmstrom R."/>
            <person name="Stieglmeier M."/>
            <person name="Klingl A."/>
            <person name="Woyke T."/>
            <person name="Ryan C.M."/>
            <person name="Banfield J.F."/>
        </authorList>
    </citation>
    <scope>NUCLEOTIDE SEQUENCE [LARGE SCALE GENOMIC DNA]</scope>
</reference>
<feature type="transmembrane region" description="Helical" evidence="5">
    <location>
        <begin position="264"/>
        <end position="280"/>
    </location>
</feature>
<dbReference type="AlphaFoldDB" id="A0A2H0X910"/>
<dbReference type="EMBL" id="PEYV01000056">
    <property type="protein sequence ID" value="PIS21331.1"/>
    <property type="molecule type" value="Genomic_DNA"/>
</dbReference>
<comment type="subcellular location">
    <subcellularLocation>
        <location evidence="1">Membrane</location>
        <topology evidence="1">Multi-pass membrane protein</topology>
    </subcellularLocation>
</comment>